<dbReference type="EMBL" id="LWDF02000621">
    <property type="protein sequence ID" value="KAE8244580.1"/>
    <property type="molecule type" value="Genomic_DNA"/>
</dbReference>
<protein>
    <submittedName>
        <fullName evidence="1">Uncharacterized protein</fullName>
    </submittedName>
</protein>
<name>A0A8T8SNR2_9BASI</name>
<organism evidence="1 2">
    <name type="scientific">Tilletia indica</name>
    <dbReference type="NCBI Taxonomy" id="43049"/>
    <lineage>
        <taxon>Eukaryota</taxon>
        <taxon>Fungi</taxon>
        <taxon>Dikarya</taxon>
        <taxon>Basidiomycota</taxon>
        <taxon>Ustilaginomycotina</taxon>
        <taxon>Exobasidiomycetes</taxon>
        <taxon>Tilletiales</taxon>
        <taxon>Tilletiaceae</taxon>
        <taxon>Tilletia</taxon>
    </lineage>
</organism>
<evidence type="ECO:0000313" key="2">
    <source>
        <dbReference type="Proteomes" id="UP000077521"/>
    </source>
</evidence>
<gene>
    <name evidence="1" type="ORF">A4X13_0g6471</name>
</gene>
<proteinExistence type="predicted"/>
<evidence type="ECO:0000313" key="1">
    <source>
        <dbReference type="EMBL" id="KAE8244580.1"/>
    </source>
</evidence>
<sequence>MTYLGRNPHFQQFLTPLRPFPGNKVVSGFGCSEPGRLFAGRTPQAVSVHQLQEHGVEGGQVELQIQSWTNGSTPVWRVPDRADNAEADRAKQEIRKSAQFLTLQNKTVLMRPPVRIQVPIAAYDNLPNLQNARTQIRLIVASAIENFEVELVDAPNRFEVFQIGLDIRDHIDSAKTALSAIIFGTYLAWRARAFWGQVPDALRSDAVDHFGQLGAPFESDELAFEAAKKLDGVLDGAGARPEVPAGLSDIGKGEV</sequence>
<accession>A0A8T8SNR2</accession>
<reference evidence="1" key="1">
    <citation type="submission" date="2016-04" db="EMBL/GenBank/DDBJ databases">
        <authorList>
            <person name="Nguyen H.D."/>
            <person name="Samba Siva P."/>
            <person name="Cullis J."/>
            <person name="Levesque C.A."/>
            <person name="Hambleton S."/>
        </authorList>
    </citation>
    <scope>NUCLEOTIDE SEQUENCE</scope>
    <source>
        <strain evidence="1">DAOMC 236416</strain>
    </source>
</reference>
<keyword evidence="2" id="KW-1185">Reference proteome</keyword>
<comment type="caution">
    <text evidence="1">The sequence shown here is derived from an EMBL/GenBank/DDBJ whole genome shotgun (WGS) entry which is preliminary data.</text>
</comment>
<dbReference type="Proteomes" id="UP000077521">
    <property type="component" value="Unassembled WGS sequence"/>
</dbReference>
<dbReference type="AlphaFoldDB" id="A0A8T8SNR2"/>
<reference evidence="1" key="2">
    <citation type="journal article" date="2019" name="IMA Fungus">
        <title>Genome sequencing and comparison of five Tilletia species to identify candidate genes for the detection of regulated species infecting wheat.</title>
        <authorList>
            <person name="Nguyen H.D.T."/>
            <person name="Sultana T."/>
            <person name="Kesanakurti P."/>
            <person name="Hambleton S."/>
        </authorList>
    </citation>
    <scope>NUCLEOTIDE SEQUENCE</scope>
    <source>
        <strain evidence="1">DAOMC 236416</strain>
    </source>
</reference>